<evidence type="ECO:0000313" key="2">
    <source>
        <dbReference type="Proteomes" id="UP000078540"/>
    </source>
</evidence>
<dbReference type="AlphaFoldDB" id="A0A195BVI2"/>
<sequence>LEEPKYLDTLHNVPKCYVRKAVLAILIFFTYINKLNMEEWYHHNIYKKSNNIINSKERKMRRPTQKIVIATKLPSKLLVRQNVISENMMEMSSFTYILLVFGTTFINHKDFVTQIETHNNEMNLIQSPWRMRSSLTRGNFSVMLYYVYTISLLTKYDPHNDNIATSCDEQYHCKYQRPEELLPPWQIEWSFLINEDAVINSRRNSPEILFDRSSKAQTIKDTMVLKSLSPTVTNDVYHVTSENLTIYIRIFIES</sequence>
<keyword evidence="2" id="KW-1185">Reference proteome</keyword>
<organism evidence="1 2">
    <name type="scientific">Atta colombica</name>
    <dbReference type="NCBI Taxonomy" id="520822"/>
    <lineage>
        <taxon>Eukaryota</taxon>
        <taxon>Metazoa</taxon>
        <taxon>Ecdysozoa</taxon>
        <taxon>Arthropoda</taxon>
        <taxon>Hexapoda</taxon>
        <taxon>Insecta</taxon>
        <taxon>Pterygota</taxon>
        <taxon>Neoptera</taxon>
        <taxon>Endopterygota</taxon>
        <taxon>Hymenoptera</taxon>
        <taxon>Apocrita</taxon>
        <taxon>Aculeata</taxon>
        <taxon>Formicoidea</taxon>
        <taxon>Formicidae</taxon>
        <taxon>Myrmicinae</taxon>
        <taxon>Atta</taxon>
    </lineage>
</organism>
<protein>
    <submittedName>
        <fullName evidence="1">Uncharacterized protein</fullName>
    </submittedName>
</protein>
<evidence type="ECO:0000313" key="1">
    <source>
        <dbReference type="EMBL" id="KYM92275.1"/>
    </source>
</evidence>
<dbReference type="EMBL" id="KQ976403">
    <property type="protein sequence ID" value="KYM92275.1"/>
    <property type="molecule type" value="Genomic_DNA"/>
</dbReference>
<reference evidence="1 2" key="1">
    <citation type="submission" date="2015-09" db="EMBL/GenBank/DDBJ databases">
        <title>Atta colombica WGS genome.</title>
        <authorList>
            <person name="Nygaard S."/>
            <person name="Hu H."/>
            <person name="Boomsma J."/>
            <person name="Zhang G."/>
        </authorList>
    </citation>
    <scope>NUCLEOTIDE SEQUENCE [LARGE SCALE GENOMIC DNA]</scope>
    <source>
        <strain evidence="1">Treedump-2</strain>
        <tissue evidence="1">Whole body</tissue>
    </source>
</reference>
<dbReference type="Proteomes" id="UP000078540">
    <property type="component" value="Unassembled WGS sequence"/>
</dbReference>
<proteinExistence type="predicted"/>
<dbReference type="STRING" id="520822.A0A195BVI2"/>
<name>A0A195BVI2_9HYME</name>
<gene>
    <name evidence="1" type="ORF">ALC53_01338</name>
</gene>
<feature type="non-terminal residue" evidence="1">
    <location>
        <position position="1"/>
    </location>
</feature>
<accession>A0A195BVI2</accession>